<feature type="region of interest" description="Disordered" evidence="1">
    <location>
        <begin position="133"/>
        <end position="166"/>
    </location>
</feature>
<dbReference type="InterPro" id="IPR038610">
    <property type="entry name" value="FliK-like_C_sf"/>
</dbReference>
<accession>A0ABR6Y6Q8</accession>
<sequence length="437" mass="47531">MSINFPRLDPNLIITTGVEGPTTIRPIEAIKQDTIHNLRQIGIGKQIQGEVLAKLRDGSFIAHVNGTPMRLALPAETQIGARLSLTLLHLTPRPVFLLNGQHQVALLGTDLPTKSNNAKQQNFPGGILEAGSDNLLESNTNSGRQPGVPVTRNFSSQTNSAKSDLQASLPLDVTSNFIDPKKSFGSDAANAFSAADNASSKTDLSTAGQIINKLLQETSQTTKELSIKGKMPLLSAEAIASTPKSTQSTLPAQILETQLRQNVQQSGLFYESHVIDWVLGKKSIEELKTEPQAQIALKSEASILTDSNNSDHAQLAQLIHQQLDVLEHQKLYWTGELASGIAMQWSIEESPPDSQSSVAENPNEQQKWHSYLRVELPNLGTVAVHVNLAAGQLQLNIQGENLTTIPLLKSRFQLLKEAVENTGTHIQSISVQHHEKL</sequence>
<dbReference type="Pfam" id="PF02120">
    <property type="entry name" value="Flg_hook"/>
    <property type="match status" value="1"/>
</dbReference>
<dbReference type="Gene3D" id="3.30.750.140">
    <property type="match status" value="1"/>
</dbReference>
<feature type="compositionally biased region" description="Polar residues" evidence="1">
    <location>
        <begin position="152"/>
        <end position="166"/>
    </location>
</feature>
<gene>
    <name evidence="3" type="ORF">H8K55_01750</name>
</gene>
<organism evidence="3 4">
    <name type="scientific">Undibacterium flavidum</name>
    <dbReference type="NCBI Taxonomy" id="2762297"/>
    <lineage>
        <taxon>Bacteria</taxon>
        <taxon>Pseudomonadati</taxon>
        <taxon>Pseudomonadota</taxon>
        <taxon>Betaproteobacteria</taxon>
        <taxon>Burkholderiales</taxon>
        <taxon>Oxalobacteraceae</taxon>
        <taxon>Undibacterium</taxon>
    </lineage>
</organism>
<keyword evidence="3" id="KW-0282">Flagellum</keyword>
<evidence type="ECO:0000259" key="2">
    <source>
        <dbReference type="Pfam" id="PF02120"/>
    </source>
</evidence>
<dbReference type="Proteomes" id="UP000624279">
    <property type="component" value="Unassembled WGS sequence"/>
</dbReference>
<evidence type="ECO:0000313" key="4">
    <source>
        <dbReference type="Proteomes" id="UP000624279"/>
    </source>
</evidence>
<dbReference type="InterPro" id="IPR021136">
    <property type="entry name" value="Flagellar_hook_control-like_C"/>
</dbReference>
<proteinExistence type="predicted"/>
<keyword evidence="3" id="KW-0966">Cell projection</keyword>
<comment type="caution">
    <text evidence="3">The sequence shown here is derived from an EMBL/GenBank/DDBJ whole genome shotgun (WGS) entry which is preliminary data.</text>
</comment>
<feature type="compositionally biased region" description="Polar residues" evidence="1">
    <location>
        <begin position="135"/>
        <end position="144"/>
    </location>
</feature>
<protein>
    <submittedName>
        <fullName evidence="3">Flagellar hook-length control protein FliK</fullName>
    </submittedName>
</protein>
<keyword evidence="4" id="KW-1185">Reference proteome</keyword>
<keyword evidence="3" id="KW-0969">Cilium</keyword>
<name>A0ABR6Y6Q8_9BURK</name>
<reference evidence="3 4" key="1">
    <citation type="submission" date="2020-08" db="EMBL/GenBank/DDBJ databases">
        <title>Novel species isolated from subtropical streams in China.</title>
        <authorList>
            <person name="Lu H."/>
        </authorList>
    </citation>
    <scope>NUCLEOTIDE SEQUENCE [LARGE SCALE GENOMIC DNA]</scope>
    <source>
        <strain evidence="3 4">LX15W</strain>
    </source>
</reference>
<feature type="domain" description="Flagellar hook-length control protein-like C-terminal" evidence="2">
    <location>
        <begin position="363"/>
        <end position="435"/>
    </location>
</feature>
<evidence type="ECO:0000256" key="1">
    <source>
        <dbReference type="SAM" id="MobiDB-lite"/>
    </source>
</evidence>
<dbReference type="EMBL" id="JACOGA010000001">
    <property type="protein sequence ID" value="MBC3872297.1"/>
    <property type="molecule type" value="Genomic_DNA"/>
</dbReference>
<evidence type="ECO:0000313" key="3">
    <source>
        <dbReference type="EMBL" id="MBC3872297.1"/>
    </source>
</evidence>
<dbReference type="RefSeq" id="WP_186940283.1">
    <property type="nucleotide sequence ID" value="NZ_JACOGA010000001.1"/>
</dbReference>